<proteinExistence type="predicted"/>
<protein>
    <submittedName>
        <fullName evidence="15">Uncharacterized protein</fullName>
    </submittedName>
</protein>
<evidence type="ECO:0000256" key="5">
    <source>
        <dbReference type="ARBA" id="ARBA00022826"/>
    </source>
</evidence>
<evidence type="ECO:0000256" key="9">
    <source>
        <dbReference type="ARBA" id="ARBA00023136"/>
    </source>
</evidence>
<evidence type="ECO:0000259" key="14">
    <source>
        <dbReference type="Pfam" id="PF22614"/>
    </source>
</evidence>
<dbReference type="InterPro" id="IPR003929">
    <property type="entry name" value="K_chnl_BK_asu"/>
</dbReference>
<evidence type="ECO:0000256" key="10">
    <source>
        <dbReference type="ARBA" id="ARBA00023303"/>
    </source>
</evidence>
<dbReference type="SUPFAM" id="SSF51735">
    <property type="entry name" value="NAD(P)-binding Rossmann-fold domains"/>
    <property type="match status" value="1"/>
</dbReference>
<evidence type="ECO:0000256" key="8">
    <source>
        <dbReference type="ARBA" id="ARBA00023065"/>
    </source>
</evidence>
<dbReference type="Proteomes" id="UP000283543">
    <property type="component" value="Unassembled WGS sequence"/>
</dbReference>
<dbReference type="Pfam" id="PF03493">
    <property type="entry name" value="BK_channel_a"/>
    <property type="match status" value="1"/>
</dbReference>
<feature type="domain" description="RCK N-terminal" evidence="14">
    <location>
        <begin position="382"/>
        <end position="457"/>
    </location>
</feature>
<evidence type="ECO:0000256" key="12">
    <source>
        <dbReference type="SAM" id="Phobius"/>
    </source>
</evidence>
<dbReference type="Gene3D" id="3.40.50.720">
    <property type="entry name" value="NAD(P)-binding Rossmann-like Domain"/>
    <property type="match status" value="2"/>
</dbReference>
<feature type="transmembrane region" description="Helical" evidence="12">
    <location>
        <begin position="366"/>
        <end position="388"/>
    </location>
</feature>
<dbReference type="Pfam" id="PF22614">
    <property type="entry name" value="Slo-like_RCK"/>
    <property type="match status" value="2"/>
</dbReference>
<accession>A0A418BKZ1</accession>
<evidence type="ECO:0000259" key="13">
    <source>
        <dbReference type="Pfam" id="PF03493"/>
    </source>
</evidence>
<feature type="region of interest" description="Disordered" evidence="11">
    <location>
        <begin position="618"/>
        <end position="638"/>
    </location>
</feature>
<evidence type="ECO:0000256" key="6">
    <source>
        <dbReference type="ARBA" id="ARBA00022958"/>
    </source>
</evidence>
<keyword evidence="7 12" id="KW-1133">Transmembrane helix</keyword>
<feature type="transmembrane region" description="Helical" evidence="12">
    <location>
        <begin position="104"/>
        <end position="126"/>
    </location>
</feature>
<comment type="subcellular location">
    <subcellularLocation>
        <location evidence="1">Membrane</location>
        <topology evidence="1">Multi-pass membrane protein</topology>
    </subcellularLocation>
</comment>
<gene>
    <name evidence="15" type="ORF">DYB34_004484</name>
</gene>
<feature type="domain" description="RCK N-terminal" evidence="14">
    <location>
        <begin position="730"/>
        <end position="844"/>
    </location>
</feature>
<reference evidence="15 16" key="1">
    <citation type="submission" date="2018-08" db="EMBL/GenBank/DDBJ databases">
        <title>Aphanomyces genome sequencing and annotation.</title>
        <authorList>
            <person name="Minardi D."/>
            <person name="Oidtmann B."/>
            <person name="Van Der Giezen M."/>
            <person name="Studholme D.J."/>
        </authorList>
    </citation>
    <scope>NUCLEOTIDE SEQUENCE [LARGE SCALE GENOMIC DNA]</scope>
    <source>
        <strain evidence="15 16">Si</strain>
    </source>
</reference>
<feature type="transmembrane region" description="Helical" evidence="12">
    <location>
        <begin position="75"/>
        <end position="92"/>
    </location>
</feature>
<evidence type="ECO:0000313" key="16">
    <source>
        <dbReference type="Proteomes" id="UP000283543"/>
    </source>
</evidence>
<keyword evidence="4 12" id="KW-0812">Transmembrane</keyword>
<evidence type="ECO:0000256" key="4">
    <source>
        <dbReference type="ARBA" id="ARBA00022692"/>
    </source>
</evidence>
<comment type="caution">
    <text evidence="15">The sequence shown here is derived from an EMBL/GenBank/DDBJ whole genome shotgun (WGS) entry which is preliminary data.</text>
</comment>
<evidence type="ECO:0000256" key="2">
    <source>
        <dbReference type="ARBA" id="ARBA00022448"/>
    </source>
</evidence>
<feature type="transmembrane region" description="Helical" evidence="12">
    <location>
        <begin position="184"/>
        <end position="206"/>
    </location>
</feature>
<keyword evidence="10" id="KW-0407">Ion channel</keyword>
<dbReference type="GO" id="GO:0016020">
    <property type="term" value="C:membrane"/>
    <property type="evidence" value="ECO:0007669"/>
    <property type="project" value="UniProtKB-SubCell"/>
</dbReference>
<evidence type="ECO:0000256" key="3">
    <source>
        <dbReference type="ARBA" id="ARBA00022538"/>
    </source>
</evidence>
<keyword evidence="8" id="KW-0406">Ion transport</keyword>
<evidence type="ECO:0000256" key="7">
    <source>
        <dbReference type="ARBA" id="ARBA00022989"/>
    </source>
</evidence>
<feature type="transmembrane region" description="Helical" evidence="12">
    <location>
        <begin position="39"/>
        <end position="63"/>
    </location>
</feature>
<keyword evidence="6" id="KW-0630">Potassium</keyword>
<dbReference type="InterPro" id="IPR003148">
    <property type="entry name" value="RCK_N"/>
</dbReference>
<keyword evidence="5" id="KW-0631">Potassium channel</keyword>
<evidence type="ECO:0000256" key="11">
    <source>
        <dbReference type="SAM" id="MobiDB-lite"/>
    </source>
</evidence>
<evidence type="ECO:0000256" key="1">
    <source>
        <dbReference type="ARBA" id="ARBA00004141"/>
    </source>
</evidence>
<name>A0A418BKZ1_APHAT</name>
<dbReference type="PANTHER" id="PTHR10027:SF10">
    <property type="entry name" value="SLOWPOKE 2, ISOFORM D"/>
    <property type="match status" value="1"/>
</dbReference>
<evidence type="ECO:0000313" key="15">
    <source>
        <dbReference type="EMBL" id="RHY45307.1"/>
    </source>
</evidence>
<keyword evidence="9 12" id="KW-0472">Membrane</keyword>
<dbReference type="EMBL" id="QUTB01007598">
    <property type="protein sequence ID" value="RHY45307.1"/>
    <property type="molecule type" value="Genomic_DNA"/>
</dbReference>
<keyword evidence="3" id="KW-0633">Potassium transport</keyword>
<dbReference type="InterPro" id="IPR036291">
    <property type="entry name" value="NAD(P)-bd_dom_sf"/>
</dbReference>
<dbReference type="PANTHER" id="PTHR10027">
    <property type="entry name" value="CALCIUM-ACTIVATED POTASSIUM CHANNEL ALPHA CHAIN"/>
    <property type="match status" value="1"/>
</dbReference>
<organism evidence="15 16">
    <name type="scientific">Aphanomyces astaci</name>
    <name type="common">Crayfish plague agent</name>
    <dbReference type="NCBI Taxonomy" id="112090"/>
    <lineage>
        <taxon>Eukaryota</taxon>
        <taxon>Sar</taxon>
        <taxon>Stramenopiles</taxon>
        <taxon>Oomycota</taxon>
        <taxon>Saprolegniomycetes</taxon>
        <taxon>Saprolegniales</taxon>
        <taxon>Verrucalvaceae</taxon>
        <taxon>Aphanomyces</taxon>
    </lineage>
</organism>
<keyword evidence="2" id="KW-0813">Transport</keyword>
<dbReference type="VEuPathDB" id="FungiDB:H257_01449"/>
<sequence length="1051" mass="116723">MNGPSVERHVSVNKFERKMKWLSSEEHYRVRISRWLDNGVLGLVLDILEAVVSVVYAICYVVNSYSPGPGIPADVWTVELSCALFFLTDLMSRGILLAESFKSMLCWNTLINCLVILPVYPAAMFVPTQYVPRIPFIVITTCRRGSSFWHGGGYLRLIYPIRFLKCSMEIRAVLHRGRSFMSPVMLFGLMAYFKFLSVIFVAAGVIQITETSFSADVTNDGDWTFFNSLFKSILTFVYVDYPPAENPVSKIIVGTLLVFLLIIIPYELSKLFDINSLYSSYEHDTYHPSQHSKHIVICGDLTPQRIEQCFWEVRRMCHCFSFDGLSGHLASTRSSTTTTTSSTFASLPCATKPRLRPWYIVAYRQLLVFIITILLLNTSYFGQVALLMDPFFAKRAVYIQGSVLDADAATRAACDTAAAIFVLTRKTGHEDVNVSDHRTIMRAIEVRQVSPAASIFVQIHLSTNRHLLEASGITNVLCISEVMHSLLAQNCFCPGFSTLMFNLTAALSDVKVDHTWESRFLHGASHELYSVTLPPSHVVGGLTFAEVAVMVHTQCQSAILIAIRVPVPEDDADDDSSSSVIILNPGNSYLCHGNETGYVIARDRTQADLVLGMAKDPNWGSSHSASTSTSNGANDPLVPKASLQQTAQLTPDKAVSSPTAAAIAKDKVKHLSNPTNIKRGLGARKKRTARTIMWAASKLQETSERHKSKKMDEFVVDDVPKLHFPLKPIVVVSLGSVFPENLEFFIAPLRAPTVKDHHPIVLMSSELPSEEVFAHIRPFSDVFLVKGEPTRLGSLKRAGIEIAFKVVLLCSEEDFGTASNQLLADATSIAVHKSITSLLGPRNAPMVVTKLVNRSNVNFISHNLKQSGWFDRGRPPSTTSDTVKFLCSPSFASGLTYSTELCDNLIINHFFNPMIKDIVRELVFSPLRESKLYPGKSKFSAFERNFATSGLQRSSLFTCELPLDFVGKSFAYCFEYLLLSDAILTLGVYRCLPPDLVPGVSPQSTAKARIERHETERAVPFGYVYLNPLASEIMTGDDLLYVLSHKQPCWA</sequence>
<feature type="compositionally biased region" description="Low complexity" evidence="11">
    <location>
        <begin position="620"/>
        <end position="634"/>
    </location>
</feature>
<dbReference type="InterPro" id="IPR047871">
    <property type="entry name" value="K_chnl_Slo-like"/>
</dbReference>
<dbReference type="GO" id="GO:0005267">
    <property type="term" value="F:potassium channel activity"/>
    <property type="evidence" value="ECO:0007669"/>
    <property type="project" value="UniProtKB-KW"/>
</dbReference>
<dbReference type="AlphaFoldDB" id="A0A418BKZ1"/>
<feature type="domain" description="Calcium-activated potassium channel BK alpha subunit" evidence="13">
    <location>
        <begin position="475"/>
        <end position="563"/>
    </location>
</feature>